<evidence type="ECO:0000259" key="12">
    <source>
        <dbReference type="PROSITE" id="PS51198"/>
    </source>
</evidence>
<keyword evidence="4 11" id="KW-0347">Helicase</keyword>
<keyword evidence="2 11" id="KW-0547">Nucleotide-binding</keyword>
<evidence type="ECO:0000256" key="11">
    <source>
        <dbReference type="PROSITE-ProRule" id="PRU00560"/>
    </source>
</evidence>
<dbReference type="InterPro" id="IPR013986">
    <property type="entry name" value="DExx_box_DNA_helicase_dom_sf"/>
</dbReference>
<dbReference type="CDD" id="cd17932">
    <property type="entry name" value="DEXQc_UvrD"/>
    <property type="match status" value="1"/>
</dbReference>
<keyword evidence="7" id="KW-0413">Isomerase</keyword>
<evidence type="ECO:0000256" key="8">
    <source>
        <dbReference type="ARBA" id="ARBA00034617"/>
    </source>
</evidence>
<evidence type="ECO:0000256" key="5">
    <source>
        <dbReference type="ARBA" id="ARBA00022840"/>
    </source>
</evidence>
<dbReference type="GO" id="GO:0000725">
    <property type="term" value="P:recombinational repair"/>
    <property type="evidence" value="ECO:0007669"/>
    <property type="project" value="TreeGrafter"/>
</dbReference>
<dbReference type="EMBL" id="DSYQ01000025">
    <property type="protein sequence ID" value="HGT71408.1"/>
    <property type="molecule type" value="Genomic_DNA"/>
</dbReference>
<dbReference type="InterPro" id="IPR014017">
    <property type="entry name" value="DNA_helicase_UvrD-like_C"/>
</dbReference>
<feature type="domain" description="UvrD-like helicase C-terminal" evidence="13">
    <location>
        <begin position="288"/>
        <end position="555"/>
    </location>
</feature>
<comment type="catalytic activity">
    <reaction evidence="10">
        <text>ATP + H2O = ADP + phosphate + H(+)</text>
        <dbReference type="Rhea" id="RHEA:13065"/>
        <dbReference type="ChEBI" id="CHEBI:15377"/>
        <dbReference type="ChEBI" id="CHEBI:15378"/>
        <dbReference type="ChEBI" id="CHEBI:30616"/>
        <dbReference type="ChEBI" id="CHEBI:43474"/>
        <dbReference type="ChEBI" id="CHEBI:456216"/>
        <dbReference type="EC" id="5.6.2.4"/>
    </reaction>
</comment>
<dbReference type="Pfam" id="PF13361">
    <property type="entry name" value="UvrD_C"/>
    <property type="match status" value="1"/>
</dbReference>
<dbReference type="SUPFAM" id="SSF52540">
    <property type="entry name" value="P-loop containing nucleoside triphosphate hydrolases"/>
    <property type="match status" value="1"/>
</dbReference>
<gene>
    <name evidence="14" type="ORF">ENT43_04060</name>
</gene>
<dbReference type="Gene3D" id="3.40.50.300">
    <property type="entry name" value="P-loop containing nucleotide triphosphate hydrolases"/>
    <property type="match status" value="2"/>
</dbReference>
<evidence type="ECO:0000256" key="9">
    <source>
        <dbReference type="ARBA" id="ARBA00034808"/>
    </source>
</evidence>
<sequence length="636" mass="73081">MQEDILKDLNSEQKKAVTTIDGPILILAGAGSGKTRVITYRIAYLISKGVKPENILAVTFTNKAAGEMKERVVKLLGEKVKLNLWIGTFHSICARILRREIGRIGFGSNFSIYDTADQIHLIKEILKTLSYDEKQFNPNAIASRISSIKSELIKPTTYAGNYANSFFEEKVSEVYELYEKELQKRNALDFDDLIIKVIEIFNNHPEVVEKYKNLFHYILVDEYQDTNKSQYMLIKLLVNKNKNICVVGDPDQSIYNFRGADIRNILNFEKDYPETKIFKLEQNYRSTQNILNCAQKLIEKNKQRKSKEVWTENEAGELVTVFQAFNQIEEGEFIISEIRSLIRKNPLASLNDMVVFYRTHAQSRALEEVFINNSMPYRIIGGVSFYARREIKDILAYLSIIANPRDLTSLKRIINIPARGIGPGSMKYLSEINIIDDIANIIERADTRAKKGFSGFYGIYLKLREAGQNVRVSDLINLVIREINYKEHLLDGSTEGEVRWENVKELLSVAKRFDGLDPIDSLNSFLQDVSLLTNADNQDYNKDSVSLMTLHSAKGLEFDYVFMVGMEENLFPHSQSMTDEYDLEEERRLCYVGITRARKKLYLIYTNTRLLYGGVQSNPPSRFLDEIDQGVVKYSQ</sequence>
<dbReference type="Gene3D" id="1.10.10.160">
    <property type="match status" value="1"/>
</dbReference>
<evidence type="ECO:0000256" key="1">
    <source>
        <dbReference type="ARBA" id="ARBA00009922"/>
    </source>
</evidence>
<dbReference type="FunFam" id="1.10.10.160:FF:000001">
    <property type="entry name" value="ATP-dependent DNA helicase"/>
    <property type="match status" value="1"/>
</dbReference>
<keyword evidence="5 11" id="KW-0067">ATP-binding</keyword>
<dbReference type="InterPro" id="IPR014016">
    <property type="entry name" value="UvrD-like_ATP-bd"/>
</dbReference>
<comment type="catalytic activity">
    <reaction evidence="8">
        <text>Couples ATP hydrolysis with the unwinding of duplex DNA by translocating in the 3'-5' direction.</text>
        <dbReference type="EC" id="5.6.2.4"/>
    </reaction>
</comment>
<dbReference type="GO" id="GO:0009314">
    <property type="term" value="P:response to radiation"/>
    <property type="evidence" value="ECO:0007669"/>
    <property type="project" value="UniProtKB-ARBA"/>
</dbReference>
<evidence type="ECO:0000256" key="7">
    <source>
        <dbReference type="ARBA" id="ARBA00023235"/>
    </source>
</evidence>
<dbReference type="EC" id="5.6.2.4" evidence="9"/>
<proteinExistence type="inferred from homology"/>
<dbReference type="CDD" id="cd18807">
    <property type="entry name" value="SF1_C_UvrD"/>
    <property type="match status" value="1"/>
</dbReference>
<dbReference type="GO" id="GO:0005829">
    <property type="term" value="C:cytosol"/>
    <property type="evidence" value="ECO:0007669"/>
    <property type="project" value="TreeGrafter"/>
</dbReference>
<evidence type="ECO:0000256" key="6">
    <source>
        <dbReference type="ARBA" id="ARBA00023125"/>
    </source>
</evidence>
<evidence type="ECO:0000313" key="14">
    <source>
        <dbReference type="EMBL" id="HGT71408.1"/>
    </source>
</evidence>
<dbReference type="GO" id="GO:0016787">
    <property type="term" value="F:hydrolase activity"/>
    <property type="evidence" value="ECO:0007669"/>
    <property type="project" value="UniProtKB-UniRule"/>
</dbReference>
<keyword evidence="3 11" id="KW-0378">Hydrolase</keyword>
<dbReference type="GO" id="GO:0033202">
    <property type="term" value="C:DNA helicase complex"/>
    <property type="evidence" value="ECO:0007669"/>
    <property type="project" value="TreeGrafter"/>
</dbReference>
<evidence type="ECO:0000259" key="13">
    <source>
        <dbReference type="PROSITE" id="PS51217"/>
    </source>
</evidence>
<dbReference type="GO" id="GO:0043138">
    <property type="term" value="F:3'-5' DNA helicase activity"/>
    <property type="evidence" value="ECO:0007669"/>
    <property type="project" value="UniProtKB-EC"/>
</dbReference>
<evidence type="ECO:0000256" key="4">
    <source>
        <dbReference type="ARBA" id="ARBA00022806"/>
    </source>
</evidence>
<evidence type="ECO:0000256" key="3">
    <source>
        <dbReference type="ARBA" id="ARBA00022801"/>
    </source>
</evidence>
<name>A0A7C4M1E7_UNCC3</name>
<reference evidence="14" key="1">
    <citation type="journal article" date="2020" name="mSystems">
        <title>Genome- and Community-Level Interaction Insights into Carbon Utilization and Element Cycling Functions of Hydrothermarchaeota in Hydrothermal Sediment.</title>
        <authorList>
            <person name="Zhou Z."/>
            <person name="Liu Y."/>
            <person name="Xu W."/>
            <person name="Pan J."/>
            <person name="Luo Z.H."/>
            <person name="Li M."/>
        </authorList>
    </citation>
    <scope>NUCLEOTIDE SEQUENCE [LARGE SCALE GENOMIC DNA]</scope>
    <source>
        <strain evidence="14">SpSt-579</strain>
    </source>
</reference>
<dbReference type="PROSITE" id="PS51217">
    <property type="entry name" value="UVRD_HELICASE_CTER"/>
    <property type="match status" value="1"/>
</dbReference>
<dbReference type="Gene3D" id="1.10.486.10">
    <property type="entry name" value="PCRA, domain 4"/>
    <property type="match status" value="1"/>
</dbReference>
<dbReference type="Pfam" id="PF00580">
    <property type="entry name" value="UvrD-helicase"/>
    <property type="match status" value="1"/>
</dbReference>
<dbReference type="PROSITE" id="PS51198">
    <property type="entry name" value="UVRD_HELICASE_ATP_BIND"/>
    <property type="match status" value="1"/>
</dbReference>
<evidence type="ECO:0000256" key="10">
    <source>
        <dbReference type="ARBA" id="ARBA00048988"/>
    </source>
</evidence>
<feature type="domain" description="UvrD-like helicase ATP-binding" evidence="12">
    <location>
        <begin position="7"/>
        <end position="287"/>
    </location>
</feature>
<dbReference type="PANTHER" id="PTHR11070:SF2">
    <property type="entry name" value="ATP-DEPENDENT DNA HELICASE SRS2"/>
    <property type="match status" value="1"/>
</dbReference>
<evidence type="ECO:0000256" key="2">
    <source>
        <dbReference type="ARBA" id="ARBA00022741"/>
    </source>
</evidence>
<dbReference type="AlphaFoldDB" id="A0A7C4M1E7"/>
<protein>
    <recommendedName>
        <fullName evidence="9">DNA 3'-5' helicase</fullName>
        <ecNumber evidence="9">5.6.2.4</ecNumber>
    </recommendedName>
</protein>
<feature type="binding site" evidence="11">
    <location>
        <begin position="28"/>
        <end position="35"/>
    </location>
    <ligand>
        <name>ATP</name>
        <dbReference type="ChEBI" id="CHEBI:30616"/>
    </ligand>
</feature>
<dbReference type="InterPro" id="IPR027417">
    <property type="entry name" value="P-loop_NTPase"/>
</dbReference>
<keyword evidence="6" id="KW-0238">DNA-binding</keyword>
<organism evidence="14">
    <name type="scientific">candidate division CPR3 bacterium</name>
    <dbReference type="NCBI Taxonomy" id="2268181"/>
    <lineage>
        <taxon>Bacteria</taxon>
        <taxon>Bacteria division CPR3</taxon>
    </lineage>
</organism>
<dbReference type="PANTHER" id="PTHR11070">
    <property type="entry name" value="UVRD / RECB / PCRA DNA HELICASE FAMILY MEMBER"/>
    <property type="match status" value="1"/>
</dbReference>
<comment type="similarity">
    <text evidence="1">Belongs to the helicase family. UvrD subfamily.</text>
</comment>
<dbReference type="GO" id="GO:0005524">
    <property type="term" value="F:ATP binding"/>
    <property type="evidence" value="ECO:0007669"/>
    <property type="project" value="UniProtKB-UniRule"/>
</dbReference>
<dbReference type="GO" id="GO:0003677">
    <property type="term" value="F:DNA binding"/>
    <property type="evidence" value="ECO:0007669"/>
    <property type="project" value="UniProtKB-KW"/>
</dbReference>
<dbReference type="InterPro" id="IPR000212">
    <property type="entry name" value="DNA_helicase_UvrD/REP"/>
</dbReference>
<comment type="caution">
    <text evidence="14">The sequence shown here is derived from an EMBL/GenBank/DDBJ whole genome shotgun (WGS) entry which is preliminary data.</text>
</comment>
<accession>A0A7C4M1E7</accession>